<protein>
    <recommendedName>
        <fullName evidence="1">Rhodanese domain-containing protein</fullName>
    </recommendedName>
</protein>
<dbReference type="EMBL" id="CP046566">
    <property type="protein sequence ID" value="QGW27176.1"/>
    <property type="molecule type" value="Genomic_DNA"/>
</dbReference>
<organism evidence="2 3">
    <name type="scientific">Phnomibacter ginsenosidimutans</name>
    <dbReference type="NCBI Taxonomy" id="2676868"/>
    <lineage>
        <taxon>Bacteria</taxon>
        <taxon>Pseudomonadati</taxon>
        <taxon>Bacteroidota</taxon>
        <taxon>Chitinophagia</taxon>
        <taxon>Chitinophagales</taxon>
        <taxon>Chitinophagaceae</taxon>
        <taxon>Phnomibacter</taxon>
    </lineage>
</organism>
<dbReference type="CDD" id="cd00158">
    <property type="entry name" value="RHOD"/>
    <property type="match status" value="1"/>
</dbReference>
<evidence type="ECO:0000313" key="3">
    <source>
        <dbReference type="Proteomes" id="UP000426027"/>
    </source>
</evidence>
<feature type="domain" description="Rhodanese" evidence="1">
    <location>
        <begin position="76"/>
        <end position="166"/>
    </location>
</feature>
<dbReference type="Proteomes" id="UP000426027">
    <property type="component" value="Chromosome"/>
</dbReference>
<sequence>MPFVTVLRHVSCLLISRRPPVCDFMLLMMVREGTNHGGDECYCQRNEMIVALGKTMVMATEIIVRELCPTSTRQWLKAGAILVDIREEAAAQAVQIAEGEVIYMPIHELMDRYTELPNNKDLIIVCEKGLVSIDAAAFLQNNGYDRVYHMRRGFRHWVAKGYPVTGDTSGYEVSQHGCCGKHAHPH</sequence>
<dbReference type="AlphaFoldDB" id="A0A6I6G3H9"/>
<gene>
    <name evidence="2" type="ORF">GLV81_02820</name>
</gene>
<dbReference type="PANTHER" id="PTHR43031">
    <property type="entry name" value="FAD-DEPENDENT OXIDOREDUCTASE"/>
    <property type="match status" value="1"/>
</dbReference>
<dbReference type="PROSITE" id="PS50206">
    <property type="entry name" value="RHODANESE_3"/>
    <property type="match status" value="1"/>
</dbReference>
<dbReference type="KEGG" id="fls:GLV81_02820"/>
<dbReference type="Pfam" id="PF00581">
    <property type="entry name" value="Rhodanese"/>
    <property type="match status" value="1"/>
</dbReference>
<evidence type="ECO:0000313" key="2">
    <source>
        <dbReference type="EMBL" id="QGW27176.1"/>
    </source>
</evidence>
<accession>A0A6I6G3H9</accession>
<evidence type="ECO:0000259" key="1">
    <source>
        <dbReference type="PROSITE" id="PS50206"/>
    </source>
</evidence>
<proteinExistence type="predicted"/>
<reference evidence="2 3" key="1">
    <citation type="submission" date="2019-11" db="EMBL/GenBank/DDBJ databases">
        <authorList>
            <person name="Im W.T."/>
        </authorList>
    </citation>
    <scope>NUCLEOTIDE SEQUENCE [LARGE SCALE GENOMIC DNA]</scope>
    <source>
        <strain evidence="2 3">SB-02</strain>
    </source>
</reference>
<dbReference type="SMART" id="SM00450">
    <property type="entry name" value="RHOD"/>
    <property type="match status" value="1"/>
</dbReference>
<name>A0A6I6G3H9_9BACT</name>
<dbReference type="Gene3D" id="3.40.250.10">
    <property type="entry name" value="Rhodanese-like domain"/>
    <property type="match status" value="1"/>
</dbReference>
<dbReference type="PANTHER" id="PTHR43031:SF16">
    <property type="entry name" value="OXIDOREDUCTASE"/>
    <property type="match status" value="1"/>
</dbReference>
<dbReference type="InterPro" id="IPR036873">
    <property type="entry name" value="Rhodanese-like_dom_sf"/>
</dbReference>
<dbReference type="SUPFAM" id="SSF52821">
    <property type="entry name" value="Rhodanese/Cell cycle control phosphatase"/>
    <property type="match status" value="1"/>
</dbReference>
<dbReference type="InterPro" id="IPR001763">
    <property type="entry name" value="Rhodanese-like_dom"/>
</dbReference>
<keyword evidence="3" id="KW-1185">Reference proteome</keyword>
<dbReference type="InterPro" id="IPR050229">
    <property type="entry name" value="GlpE_sulfurtransferase"/>
</dbReference>